<dbReference type="InterPro" id="IPR005770">
    <property type="entry name" value="PhnD"/>
</dbReference>
<evidence type="ECO:0000313" key="4">
    <source>
        <dbReference type="EMBL" id="SMP22330.1"/>
    </source>
</evidence>
<dbReference type="PANTHER" id="PTHR35841">
    <property type="entry name" value="PHOSPHONATES-BINDING PERIPLASMIC PROTEIN"/>
    <property type="match status" value="1"/>
</dbReference>
<evidence type="ECO:0000259" key="3">
    <source>
        <dbReference type="SMART" id="SM00062"/>
    </source>
</evidence>
<dbReference type="GO" id="GO:0055085">
    <property type="term" value="P:transmembrane transport"/>
    <property type="evidence" value="ECO:0007669"/>
    <property type="project" value="InterPro"/>
</dbReference>
<keyword evidence="5" id="KW-1185">Reference proteome</keyword>
<dbReference type="NCBIfam" id="TIGR01098">
    <property type="entry name" value="3A0109s03R"/>
    <property type="match status" value="1"/>
</dbReference>
<dbReference type="RefSeq" id="WP_102993432.1">
    <property type="nucleotide sequence ID" value="NZ_FXTU01000004.1"/>
</dbReference>
<dbReference type="EMBL" id="FXTU01000004">
    <property type="protein sequence ID" value="SMP22330.1"/>
    <property type="molecule type" value="Genomic_DNA"/>
</dbReference>
<evidence type="ECO:0000256" key="2">
    <source>
        <dbReference type="ARBA" id="ARBA00022729"/>
    </source>
</evidence>
<dbReference type="Gene3D" id="3.40.190.10">
    <property type="entry name" value="Periplasmic binding protein-like II"/>
    <property type="match status" value="2"/>
</dbReference>
<dbReference type="PANTHER" id="PTHR35841:SF1">
    <property type="entry name" value="PHOSPHONATES-BINDING PERIPLASMIC PROTEIN"/>
    <property type="match status" value="1"/>
</dbReference>
<gene>
    <name evidence="4" type="ORF">SAMN06265361_10443</name>
</gene>
<dbReference type="SMART" id="SM00062">
    <property type="entry name" value="PBPb"/>
    <property type="match status" value="1"/>
</dbReference>
<dbReference type="InterPro" id="IPR001638">
    <property type="entry name" value="Solute-binding_3/MltF_N"/>
</dbReference>
<evidence type="ECO:0000256" key="1">
    <source>
        <dbReference type="ARBA" id="ARBA00007162"/>
    </source>
</evidence>
<protein>
    <submittedName>
        <fullName evidence="4">Phosphonate transport system substrate-binding protein</fullName>
    </submittedName>
</protein>
<comment type="caution">
    <text evidence="4">The sequence shown here is derived from an EMBL/GenBank/DDBJ whole genome shotgun (WGS) entry which is preliminary data.</text>
</comment>
<dbReference type="PROSITE" id="PS51257">
    <property type="entry name" value="PROKAR_LIPOPROTEIN"/>
    <property type="match status" value="1"/>
</dbReference>
<dbReference type="GO" id="GO:0043190">
    <property type="term" value="C:ATP-binding cassette (ABC) transporter complex"/>
    <property type="evidence" value="ECO:0007669"/>
    <property type="project" value="InterPro"/>
</dbReference>
<dbReference type="SUPFAM" id="SSF53850">
    <property type="entry name" value="Periplasmic binding protein-like II"/>
    <property type="match status" value="1"/>
</dbReference>
<feature type="domain" description="Solute-binding protein family 3/N-terminal" evidence="3">
    <location>
        <begin position="33"/>
        <end position="258"/>
    </location>
</feature>
<name>A0AA45WPT2_9BACL</name>
<dbReference type="Pfam" id="PF12974">
    <property type="entry name" value="Phosphonate-bd"/>
    <property type="match status" value="1"/>
</dbReference>
<dbReference type="AlphaFoldDB" id="A0AA45WPT2"/>
<dbReference type="CDD" id="cd01071">
    <property type="entry name" value="PBP2_PhnD_like"/>
    <property type="match status" value="1"/>
</dbReference>
<organism evidence="4 5">
    <name type="scientific">Laceyella tengchongensis</name>
    <dbReference type="NCBI Taxonomy" id="574699"/>
    <lineage>
        <taxon>Bacteria</taxon>
        <taxon>Bacillati</taxon>
        <taxon>Bacillota</taxon>
        <taxon>Bacilli</taxon>
        <taxon>Bacillales</taxon>
        <taxon>Thermoactinomycetaceae</taxon>
        <taxon>Laceyella</taxon>
    </lineage>
</organism>
<accession>A0AA45WPT2</accession>
<dbReference type="Proteomes" id="UP001157946">
    <property type="component" value="Unassembled WGS sequence"/>
</dbReference>
<proteinExistence type="inferred from homology"/>
<sequence>MKRQGLIWLLSGLILLIVMAGCSSLAGAKSDVTLRMGVVPKGDPAEMRERYESLIAYLEKELSVDIELYMPNNYDAVIAAMKERKIDFALLGSYSYVKAEKEIGAVPLVMESYPQTGSGYRSLIVTRRGNGITSIADLRDKPFAFVDRTSTSGFLMPNAYFQLLHIQSHQFFSEARFMGSHDAVAQAVKSGRAVAGALDNQSYEQMLKSGEISPDDLTILWKSELIPGSPIAAHPEMDAQLRAKLTEALLTAHTREPDAVKDLGLAKYVKADRGMYQSVRDAMFLIDAGYTLNR</sequence>
<reference evidence="4" key="1">
    <citation type="submission" date="2017-05" db="EMBL/GenBank/DDBJ databases">
        <authorList>
            <person name="Varghese N."/>
            <person name="Submissions S."/>
        </authorList>
    </citation>
    <scope>NUCLEOTIDE SEQUENCE</scope>
    <source>
        <strain evidence="4">DSM 45262</strain>
    </source>
</reference>
<evidence type="ECO:0000313" key="5">
    <source>
        <dbReference type="Proteomes" id="UP001157946"/>
    </source>
</evidence>
<keyword evidence="2" id="KW-0732">Signal</keyword>
<comment type="similarity">
    <text evidence="1">Belongs to the phosphate/phosphite/phosphonate binding protein family.</text>
</comment>